<accession>A0AA40KN04</accession>
<organism evidence="1 2">
    <name type="scientific">Melipona bicolor</name>
    <dbReference type="NCBI Taxonomy" id="60889"/>
    <lineage>
        <taxon>Eukaryota</taxon>
        <taxon>Metazoa</taxon>
        <taxon>Ecdysozoa</taxon>
        <taxon>Arthropoda</taxon>
        <taxon>Hexapoda</taxon>
        <taxon>Insecta</taxon>
        <taxon>Pterygota</taxon>
        <taxon>Neoptera</taxon>
        <taxon>Endopterygota</taxon>
        <taxon>Hymenoptera</taxon>
        <taxon>Apocrita</taxon>
        <taxon>Aculeata</taxon>
        <taxon>Apoidea</taxon>
        <taxon>Anthophila</taxon>
        <taxon>Apidae</taxon>
        <taxon>Melipona</taxon>
    </lineage>
</organism>
<evidence type="ECO:0000313" key="1">
    <source>
        <dbReference type="EMBL" id="KAK1126415.1"/>
    </source>
</evidence>
<name>A0AA40KN04_9HYME</name>
<gene>
    <name evidence="1" type="ORF">K0M31_005053</name>
</gene>
<keyword evidence="2" id="KW-1185">Reference proteome</keyword>
<reference evidence="1" key="1">
    <citation type="submission" date="2021-10" db="EMBL/GenBank/DDBJ databases">
        <title>Melipona bicolor Genome sequencing and assembly.</title>
        <authorList>
            <person name="Araujo N.S."/>
            <person name="Arias M.C."/>
        </authorList>
    </citation>
    <scope>NUCLEOTIDE SEQUENCE</scope>
    <source>
        <strain evidence="1">USP_2M_L1-L4_2017</strain>
        <tissue evidence="1">Whole body</tissue>
    </source>
</reference>
<sequence length="129" mass="14611">MRLYGVSRNPGNYHREMAINKLRDTDAGIGIFKDFRYQFLALPVTGAGYFRGKFPPVALNFHVQFARGLNQLPGTINMDNLSRRATRLALHNEANLVRKMSTGSIAREHTANFNYSSNILIKLKLAGWQ</sequence>
<dbReference type="Proteomes" id="UP001177670">
    <property type="component" value="Unassembled WGS sequence"/>
</dbReference>
<dbReference type="AlphaFoldDB" id="A0AA40KN04"/>
<dbReference type="EMBL" id="JAHYIQ010000014">
    <property type="protein sequence ID" value="KAK1126415.1"/>
    <property type="molecule type" value="Genomic_DNA"/>
</dbReference>
<protein>
    <submittedName>
        <fullName evidence="1">Uncharacterized protein</fullName>
    </submittedName>
</protein>
<evidence type="ECO:0000313" key="2">
    <source>
        <dbReference type="Proteomes" id="UP001177670"/>
    </source>
</evidence>
<proteinExistence type="predicted"/>
<comment type="caution">
    <text evidence="1">The sequence shown here is derived from an EMBL/GenBank/DDBJ whole genome shotgun (WGS) entry which is preliminary data.</text>
</comment>